<reference evidence="3 4" key="1">
    <citation type="submission" date="2023-07" db="EMBL/GenBank/DDBJ databases">
        <title>Sorghum-associated microbial communities from plants grown in Nebraska, USA.</title>
        <authorList>
            <person name="Schachtman D."/>
        </authorList>
    </citation>
    <scope>NUCLEOTIDE SEQUENCE [LARGE SCALE GENOMIC DNA]</scope>
    <source>
        <strain evidence="3 4">BE313</strain>
    </source>
</reference>
<evidence type="ECO:0000313" key="4">
    <source>
        <dbReference type="Proteomes" id="UP001180487"/>
    </source>
</evidence>
<protein>
    <submittedName>
        <fullName evidence="3">AAA+ superfamily ATPase</fullName>
    </submittedName>
</protein>
<sequence>MIDRADLQNRLHQLLKSFRAVELVGPRQVGKTTLARDFVSTESPNYFDLENAASRRRLAEPMAALADLDGLVVIDEVQHMPELCEVLRVLIDRPSHIHRKGQYLLLGSASPSVMHKTESLLGRAVTLEVTGFNLNEVGADSDAANRLWLRGGFPDAFLEASDSVSATWRDAAMQRFLYSDLPQLGMNVPAPQMLRFWQMLAHTHGQIWNSAPLARSLGISETTVRRYLDHLTQTFMVRQLAPWYEDLGKRQVKAPKLYLRDSGLLHALMGVHSLPQLLAHPVCGASWEGFALEQVLRIARPDSAWYWATHAGARLDLLMLKGAQRIGVEFQRADAPKVTQSMRIAQRDLKLDALYVVYPGQHRYRMADGVEAVPLWAVLPGPAA</sequence>
<dbReference type="InterPro" id="IPR027417">
    <property type="entry name" value="P-loop_NTPase"/>
</dbReference>
<dbReference type="InterPro" id="IPR025420">
    <property type="entry name" value="DUF4143"/>
</dbReference>
<dbReference type="EMBL" id="JAVDXT010000003">
    <property type="protein sequence ID" value="MDR7378784.1"/>
    <property type="molecule type" value="Genomic_DNA"/>
</dbReference>
<dbReference type="Proteomes" id="UP001180487">
    <property type="component" value="Unassembled WGS sequence"/>
</dbReference>
<organism evidence="3 4">
    <name type="scientific">Rhodoferax ferrireducens</name>
    <dbReference type="NCBI Taxonomy" id="192843"/>
    <lineage>
        <taxon>Bacteria</taxon>
        <taxon>Pseudomonadati</taxon>
        <taxon>Pseudomonadota</taxon>
        <taxon>Betaproteobacteria</taxon>
        <taxon>Burkholderiales</taxon>
        <taxon>Comamonadaceae</taxon>
        <taxon>Rhodoferax</taxon>
    </lineage>
</organism>
<name>A0ABU2CBU9_9BURK</name>
<feature type="domain" description="AAA" evidence="1">
    <location>
        <begin position="19"/>
        <end position="137"/>
    </location>
</feature>
<dbReference type="PANTHER" id="PTHR43566:SF2">
    <property type="entry name" value="DUF4143 DOMAIN-CONTAINING PROTEIN"/>
    <property type="match status" value="1"/>
</dbReference>
<proteinExistence type="predicted"/>
<evidence type="ECO:0000259" key="1">
    <source>
        <dbReference type="Pfam" id="PF13173"/>
    </source>
</evidence>
<dbReference type="Gene3D" id="3.40.50.300">
    <property type="entry name" value="P-loop containing nucleotide triphosphate hydrolases"/>
    <property type="match status" value="1"/>
</dbReference>
<comment type="caution">
    <text evidence="3">The sequence shown here is derived from an EMBL/GenBank/DDBJ whole genome shotgun (WGS) entry which is preliminary data.</text>
</comment>
<feature type="domain" description="DUF4143" evidence="2">
    <location>
        <begin position="179"/>
        <end position="330"/>
    </location>
</feature>
<dbReference type="RefSeq" id="WP_310375058.1">
    <property type="nucleotide sequence ID" value="NZ_JAVDXT010000003.1"/>
</dbReference>
<evidence type="ECO:0000259" key="2">
    <source>
        <dbReference type="Pfam" id="PF13635"/>
    </source>
</evidence>
<accession>A0ABU2CBU9</accession>
<dbReference type="PANTHER" id="PTHR43566">
    <property type="entry name" value="CONSERVED PROTEIN"/>
    <property type="match status" value="1"/>
</dbReference>
<dbReference type="Pfam" id="PF13635">
    <property type="entry name" value="DUF4143"/>
    <property type="match status" value="1"/>
</dbReference>
<evidence type="ECO:0000313" key="3">
    <source>
        <dbReference type="EMBL" id="MDR7378784.1"/>
    </source>
</evidence>
<dbReference type="SUPFAM" id="SSF52540">
    <property type="entry name" value="P-loop containing nucleoside triphosphate hydrolases"/>
    <property type="match status" value="1"/>
</dbReference>
<keyword evidence="4" id="KW-1185">Reference proteome</keyword>
<dbReference type="Pfam" id="PF13173">
    <property type="entry name" value="AAA_14"/>
    <property type="match status" value="1"/>
</dbReference>
<dbReference type="InterPro" id="IPR041682">
    <property type="entry name" value="AAA_14"/>
</dbReference>
<gene>
    <name evidence="3" type="ORF">J2X19_003478</name>
</gene>